<dbReference type="InterPro" id="IPR018535">
    <property type="entry name" value="DUF1996"/>
</dbReference>
<feature type="domain" description="DUF1996" evidence="3">
    <location>
        <begin position="31"/>
        <end position="252"/>
    </location>
</feature>
<feature type="chain" id="PRO_5042560066" description="DUF1996 domain-containing protein" evidence="2">
    <location>
        <begin position="17"/>
        <end position="309"/>
    </location>
</feature>
<dbReference type="Pfam" id="PF09362">
    <property type="entry name" value="DUF1996"/>
    <property type="match status" value="1"/>
</dbReference>
<organism evidence="4 5">
    <name type="scientific">Echria macrotheca</name>
    <dbReference type="NCBI Taxonomy" id="438768"/>
    <lineage>
        <taxon>Eukaryota</taxon>
        <taxon>Fungi</taxon>
        <taxon>Dikarya</taxon>
        <taxon>Ascomycota</taxon>
        <taxon>Pezizomycotina</taxon>
        <taxon>Sordariomycetes</taxon>
        <taxon>Sordariomycetidae</taxon>
        <taxon>Sordariales</taxon>
        <taxon>Schizotheciaceae</taxon>
        <taxon>Echria</taxon>
    </lineage>
</organism>
<feature type="signal peptide" evidence="2">
    <location>
        <begin position="1"/>
        <end position="16"/>
    </location>
</feature>
<dbReference type="PANTHER" id="PTHR43662:SF12">
    <property type="entry name" value="DUF1996 DOMAIN-CONTAINING PROTEIN-RELATED"/>
    <property type="match status" value="1"/>
</dbReference>
<accession>A0AAJ0BEY7</accession>
<evidence type="ECO:0000256" key="2">
    <source>
        <dbReference type="SAM" id="SignalP"/>
    </source>
</evidence>
<evidence type="ECO:0000256" key="1">
    <source>
        <dbReference type="SAM" id="MobiDB-lite"/>
    </source>
</evidence>
<sequence length="309" mass="34354">MRYIIAVALVAGSVSALTVVEHFAFMRKNIDPIVFPGKYVSHMHSFFGSDAITKDLPTTEDLQKGCPSGENPNDLSVYWAPTLYYVSGPDNTTYTEIYPATFKTYYENIDHAEIPFPRNLHMVAGNASAKFQSDVNEKVTAMTWWCDGNGPEDRDRRPRAALPLQTCSAHLQVILRFPDCVNVDNITEYAYAAANGGRCPSGMKRMPSLRFSIRYNTRGVIKEGWKGTPPIKLACGEMGVGYCFHGDFINGWFDDAGKEMLKAKGQSFMRIDGAHGTGKGQYSKCKAADRDPENGTSDYHKSLEMMGKH</sequence>
<keyword evidence="5" id="KW-1185">Reference proteome</keyword>
<protein>
    <recommendedName>
        <fullName evidence="3">DUF1996 domain-containing protein</fullName>
    </recommendedName>
</protein>
<evidence type="ECO:0000259" key="3">
    <source>
        <dbReference type="Pfam" id="PF09362"/>
    </source>
</evidence>
<dbReference type="PANTHER" id="PTHR43662">
    <property type="match status" value="1"/>
</dbReference>
<dbReference type="AlphaFoldDB" id="A0AAJ0BEY7"/>
<dbReference type="Proteomes" id="UP001239445">
    <property type="component" value="Unassembled WGS sequence"/>
</dbReference>
<reference evidence="4" key="1">
    <citation type="submission" date="2023-06" db="EMBL/GenBank/DDBJ databases">
        <title>Genome-scale phylogeny and comparative genomics of the fungal order Sordariales.</title>
        <authorList>
            <consortium name="Lawrence Berkeley National Laboratory"/>
            <person name="Hensen N."/>
            <person name="Bonometti L."/>
            <person name="Westerberg I."/>
            <person name="Brannstrom I.O."/>
            <person name="Guillou S."/>
            <person name="Cros-Aarteil S."/>
            <person name="Calhoun S."/>
            <person name="Haridas S."/>
            <person name="Kuo A."/>
            <person name="Mondo S."/>
            <person name="Pangilinan J."/>
            <person name="Riley R."/>
            <person name="Labutti K."/>
            <person name="Andreopoulos B."/>
            <person name="Lipzen A."/>
            <person name="Chen C."/>
            <person name="Yanf M."/>
            <person name="Daum C."/>
            <person name="Ng V."/>
            <person name="Clum A."/>
            <person name="Steindorff A."/>
            <person name="Ohm R."/>
            <person name="Martin F."/>
            <person name="Silar P."/>
            <person name="Natvig D."/>
            <person name="Lalanne C."/>
            <person name="Gautier V."/>
            <person name="Ament-Velasquez S.L."/>
            <person name="Kruys A."/>
            <person name="Hutchinson M.I."/>
            <person name="Powell A.J."/>
            <person name="Barry K."/>
            <person name="Miller A.N."/>
            <person name="Grigoriev I.V."/>
            <person name="Debuchy R."/>
            <person name="Gladieux P."/>
            <person name="Thoren M.H."/>
            <person name="Johannesson H."/>
        </authorList>
    </citation>
    <scope>NUCLEOTIDE SEQUENCE</scope>
    <source>
        <strain evidence="4">PSN4</strain>
    </source>
</reference>
<keyword evidence="2" id="KW-0732">Signal</keyword>
<feature type="region of interest" description="Disordered" evidence="1">
    <location>
        <begin position="276"/>
        <end position="309"/>
    </location>
</feature>
<evidence type="ECO:0000313" key="4">
    <source>
        <dbReference type="EMBL" id="KAK1756625.1"/>
    </source>
</evidence>
<name>A0AAJ0BEY7_9PEZI</name>
<gene>
    <name evidence="4" type="ORF">QBC47DRAFT_422651</name>
</gene>
<comment type="caution">
    <text evidence="4">The sequence shown here is derived from an EMBL/GenBank/DDBJ whole genome shotgun (WGS) entry which is preliminary data.</text>
</comment>
<evidence type="ECO:0000313" key="5">
    <source>
        <dbReference type="Proteomes" id="UP001239445"/>
    </source>
</evidence>
<proteinExistence type="predicted"/>
<feature type="compositionally biased region" description="Basic and acidic residues" evidence="1">
    <location>
        <begin position="286"/>
        <end position="309"/>
    </location>
</feature>
<dbReference type="EMBL" id="MU839832">
    <property type="protein sequence ID" value="KAK1756625.1"/>
    <property type="molecule type" value="Genomic_DNA"/>
</dbReference>